<keyword evidence="3" id="KW-1185">Reference proteome</keyword>
<dbReference type="RefSeq" id="WP_256618004.1">
    <property type="nucleotide sequence ID" value="NZ_JANIBC010000001.1"/>
</dbReference>
<organism evidence="2 3">
    <name type="scientific">Parvularcula maris</name>
    <dbReference type="NCBI Taxonomy" id="2965077"/>
    <lineage>
        <taxon>Bacteria</taxon>
        <taxon>Pseudomonadati</taxon>
        <taxon>Pseudomonadota</taxon>
        <taxon>Alphaproteobacteria</taxon>
        <taxon>Parvularculales</taxon>
        <taxon>Parvularculaceae</taxon>
        <taxon>Parvularcula</taxon>
    </lineage>
</organism>
<gene>
    <name evidence="2" type="ORF">NOG11_02265</name>
</gene>
<dbReference type="Proteomes" id="UP001142610">
    <property type="component" value="Unassembled WGS sequence"/>
</dbReference>
<keyword evidence="1" id="KW-0472">Membrane</keyword>
<dbReference type="EMBL" id="JANIBC010000001">
    <property type="protein sequence ID" value="MCQ8184200.1"/>
    <property type="molecule type" value="Genomic_DNA"/>
</dbReference>
<reference evidence="2" key="1">
    <citation type="submission" date="2022-07" db="EMBL/GenBank/DDBJ databases">
        <title>Parvularcula maris sp. nov., an algicidal bacterium isolated from seawater.</title>
        <authorList>
            <person name="Li F."/>
        </authorList>
    </citation>
    <scope>NUCLEOTIDE SEQUENCE</scope>
    <source>
        <strain evidence="2">BGMRC 0090</strain>
    </source>
</reference>
<protein>
    <submittedName>
        <fullName evidence="2">Uncharacterized protein</fullName>
    </submittedName>
</protein>
<proteinExistence type="predicted"/>
<feature type="transmembrane region" description="Helical" evidence="1">
    <location>
        <begin position="12"/>
        <end position="33"/>
    </location>
</feature>
<evidence type="ECO:0000256" key="1">
    <source>
        <dbReference type="SAM" id="Phobius"/>
    </source>
</evidence>
<comment type="caution">
    <text evidence="2">The sequence shown here is derived from an EMBL/GenBank/DDBJ whole genome shotgun (WGS) entry which is preliminary data.</text>
</comment>
<evidence type="ECO:0000313" key="3">
    <source>
        <dbReference type="Proteomes" id="UP001142610"/>
    </source>
</evidence>
<keyword evidence="1" id="KW-1133">Transmembrane helix</keyword>
<keyword evidence="1" id="KW-0812">Transmembrane</keyword>
<name>A0A9X2RGS4_9PROT</name>
<dbReference type="AlphaFoldDB" id="A0A9X2RGS4"/>
<sequence>MIDETKCKPSRSTIAVSAVWLLVTLTLLAGIILEPDEGGIWDGYTPTWLGGEGESR</sequence>
<evidence type="ECO:0000313" key="2">
    <source>
        <dbReference type="EMBL" id="MCQ8184200.1"/>
    </source>
</evidence>
<accession>A0A9X2RGS4</accession>